<evidence type="ECO:0000256" key="7">
    <source>
        <dbReference type="ARBA" id="ARBA00022801"/>
    </source>
</evidence>
<dbReference type="InterPro" id="IPR004483">
    <property type="entry name" value="SMUBP-2/Hcs1-like"/>
</dbReference>
<dbReference type="InterPro" id="IPR048761">
    <property type="entry name" value="SMUBP-2_HCS1_1B"/>
</dbReference>
<comment type="caution">
    <text evidence="13">The sequence shown here is derived from an EMBL/GenBank/DDBJ whole genome shotgun (WGS) entry which is preliminary data.</text>
</comment>
<dbReference type="SUPFAM" id="SSF52540">
    <property type="entry name" value="P-loop containing nucleoside triphosphate hydrolases"/>
    <property type="match status" value="1"/>
</dbReference>
<evidence type="ECO:0000256" key="10">
    <source>
        <dbReference type="ARBA" id="ARBA00023242"/>
    </source>
</evidence>
<dbReference type="Gene3D" id="3.40.50.300">
    <property type="entry name" value="P-loop containing nucleotide triphosphate hydrolases"/>
    <property type="match status" value="2"/>
</dbReference>
<dbReference type="InterPro" id="IPR027417">
    <property type="entry name" value="P-loop_NTPase"/>
</dbReference>
<proteinExistence type="inferred from homology"/>
<dbReference type="GO" id="GO:0003723">
    <property type="term" value="F:RNA binding"/>
    <property type="evidence" value="ECO:0007669"/>
    <property type="project" value="InterPro"/>
</dbReference>
<evidence type="ECO:0000256" key="8">
    <source>
        <dbReference type="ARBA" id="ARBA00022806"/>
    </source>
</evidence>
<evidence type="ECO:0000256" key="9">
    <source>
        <dbReference type="ARBA" id="ARBA00022840"/>
    </source>
</evidence>
<dbReference type="CDD" id="cd18808">
    <property type="entry name" value="SF1_C_Upf1"/>
    <property type="match status" value="1"/>
</dbReference>
<keyword evidence="9" id="KW-0067">ATP-binding</keyword>
<dbReference type="Pfam" id="PF13087">
    <property type="entry name" value="AAA_12"/>
    <property type="match status" value="1"/>
</dbReference>
<keyword evidence="8" id="KW-0347">Helicase</keyword>
<dbReference type="GO" id="GO:0043139">
    <property type="term" value="F:5'-3' DNA helicase activity"/>
    <property type="evidence" value="ECO:0007669"/>
    <property type="project" value="TreeGrafter"/>
</dbReference>
<name>A0A8X6QJZ2_NEPPI</name>
<dbReference type="InterPro" id="IPR041679">
    <property type="entry name" value="DNA2/NAM7-like_C"/>
</dbReference>
<dbReference type="InterPro" id="IPR047187">
    <property type="entry name" value="SF1_C_Upf1"/>
</dbReference>
<evidence type="ECO:0000259" key="12">
    <source>
        <dbReference type="SMART" id="SM00487"/>
    </source>
</evidence>
<protein>
    <recommendedName>
        <fullName evidence="4">DNA helicase</fullName>
        <ecNumber evidence="4">3.6.4.12</ecNumber>
    </recommendedName>
</protein>
<dbReference type="Gene3D" id="2.40.30.270">
    <property type="match status" value="1"/>
</dbReference>
<sequence>MAQFVDYFDNHAILHECENFALRHLELLEFEREAAIEKNKFLSNNFHLRSLQEEGIFIPNVYVSRTSFGLNKRVLIDFKISCGNKSLSNVGISAGDIIGIGSSNIDELEIVTSGVVSQVMDTAVSVALAKNDVLYFDCDKEFFLVKLPCNVTYKRMERAMKFLKRHGREHHLVNVLFGCKKPSVFQESSIKDLSFYNDSLNNVQKEAVRFALSQKEVAIIHGPPGTGKTTTVVECILQAISQKLKVLACAPSNVAVDNLVQKLAGYEIKMVRLGHPARISTIARQYCFEAIEFRHESWNEVEKISEDIDEILAEMDEREDDINILWDEYEQLCEQLDITRISIKTDILNNCDVILCTLTSAVDDGPLKYLNENHFDVCFIDECAQAIEAACWIPLLMVKKCILAGDHHQLPPTIISKKAASEGLKLTLMERLLKLYGDEIMKMLTIQYRMNEIIMEWPSKTLYKDKLVAHKSVQSHLLSDLPGIESNSDTTVPLLLIDTTGYSLHEFQGGKGSKGNDGEAYLVVLHVNNLIKSGLNPEDIAVITPYKLQIDLIKSKFGGLYPNLEVNSADGFQGKEKEAVVLSLVRSNDMGVIGFLAEKQRINVIITRAKRHLTVICDSKTVSHDGYLKSFVTYCAEKGQIKTASQFIEEINQKIFEKYIETSRSVPNILSIFEQWTIHETSGHIEIRQVTYIGKKIGTVTRSSSTQLVLK</sequence>
<evidence type="ECO:0000256" key="1">
    <source>
        <dbReference type="ARBA" id="ARBA00004123"/>
    </source>
</evidence>
<dbReference type="InterPro" id="IPR050534">
    <property type="entry name" value="Coronavir_polyprotein_1ab"/>
</dbReference>
<keyword evidence="10" id="KW-0539">Nucleus</keyword>
<dbReference type="GO" id="GO:0005634">
    <property type="term" value="C:nucleus"/>
    <property type="evidence" value="ECO:0007669"/>
    <property type="project" value="UniProtKB-SubCell"/>
</dbReference>
<evidence type="ECO:0000256" key="11">
    <source>
        <dbReference type="ARBA" id="ARBA00048432"/>
    </source>
</evidence>
<dbReference type="OrthoDB" id="6513042at2759"/>
<dbReference type="PANTHER" id="PTHR43788">
    <property type="entry name" value="DNA2/NAM7 HELICASE FAMILY MEMBER"/>
    <property type="match status" value="1"/>
</dbReference>
<evidence type="ECO:0000256" key="4">
    <source>
        <dbReference type="ARBA" id="ARBA00012551"/>
    </source>
</evidence>
<keyword evidence="14" id="KW-1185">Reference proteome</keyword>
<dbReference type="InterPro" id="IPR041677">
    <property type="entry name" value="DNA2/NAM7_AAA_11"/>
</dbReference>
<dbReference type="Pfam" id="PF21138">
    <property type="entry name" value="SMUBP-2_HCS1_1B"/>
    <property type="match status" value="1"/>
</dbReference>
<keyword evidence="5" id="KW-0963">Cytoplasm</keyword>
<comment type="catalytic activity">
    <reaction evidence="11">
        <text>ATP + H2O = ADP + phosphate + H(+)</text>
        <dbReference type="Rhea" id="RHEA:13065"/>
        <dbReference type="ChEBI" id="CHEBI:15377"/>
        <dbReference type="ChEBI" id="CHEBI:15378"/>
        <dbReference type="ChEBI" id="CHEBI:30616"/>
        <dbReference type="ChEBI" id="CHEBI:43474"/>
        <dbReference type="ChEBI" id="CHEBI:456216"/>
        <dbReference type="EC" id="3.6.4.12"/>
    </reaction>
    <physiologicalReaction direction="left-to-right" evidence="11">
        <dbReference type="Rhea" id="RHEA:13066"/>
    </physiologicalReaction>
</comment>
<accession>A0A8X6QJZ2</accession>
<evidence type="ECO:0000313" key="13">
    <source>
        <dbReference type="EMBL" id="GFU17552.1"/>
    </source>
</evidence>
<comment type="similarity">
    <text evidence="3">Belongs to the DNA2/NAM7 helicase family.</text>
</comment>
<reference evidence="13" key="1">
    <citation type="submission" date="2020-08" db="EMBL/GenBank/DDBJ databases">
        <title>Multicomponent nature underlies the extraordinary mechanical properties of spider dragline silk.</title>
        <authorList>
            <person name="Kono N."/>
            <person name="Nakamura H."/>
            <person name="Mori M."/>
            <person name="Yoshida Y."/>
            <person name="Ohtoshi R."/>
            <person name="Malay A.D."/>
            <person name="Moran D.A.P."/>
            <person name="Tomita M."/>
            <person name="Numata K."/>
            <person name="Arakawa K."/>
        </authorList>
    </citation>
    <scope>NUCLEOTIDE SEQUENCE</scope>
</reference>
<dbReference type="Pfam" id="PF13086">
    <property type="entry name" value="AAA_11"/>
    <property type="match status" value="1"/>
</dbReference>
<dbReference type="Proteomes" id="UP000887013">
    <property type="component" value="Unassembled WGS sequence"/>
</dbReference>
<evidence type="ECO:0000313" key="14">
    <source>
        <dbReference type="Proteomes" id="UP000887013"/>
    </source>
</evidence>
<organism evidence="13 14">
    <name type="scientific">Nephila pilipes</name>
    <name type="common">Giant wood spider</name>
    <name type="synonym">Nephila maculata</name>
    <dbReference type="NCBI Taxonomy" id="299642"/>
    <lineage>
        <taxon>Eukaryota</taxon>
        <taxon>Metazoa</taxon>
        <taxon>Ecdysozoa</taxon>
        <taxon>Arthropoda</taxon>
        <taxon>Chelicerata</taxon>
        <taxon>Arachnida</taxon>
        <taxon>Araneae</taxon>
        <taxon>Araneomorphae</taxon>
        <taxon>Entelegynae</taxon>
        <taxon>Araneoidea</taxon>
        <taxon>Nephilidae</taxon>
        <taxon>Nephila</taxon>
    </lineage>
</organism>
<dbReference type="PANTHER" id="PTHR43788:SF8">
    <property type="entry name" value="DNA-BINDING PROTEIN SMUBP-2"/>
    <property type="match status" value="1"/>
</dbReference>
<dbReference type="EC" id="3.6.4.12" evidence="4"/>
<dbReference type="GO" id="GO:0003677">
    <property type="term" value="F:DNA binding"/>
    <property type="evidence" value="ECO:0007669"/>
    <property type="project" value="UniProtKB-KW"/>
</dbReference>
<evidence type="ECO:0000256" key="2">
    <source>
        <dbReference type="ARBA" id="ARBA00004496"/>
    </source>
</evidence>
<evidence type="ECO:0000256" key="6">
    <source>
        <dbReference type="ARBA" id="ARBA00022741"/>
    </source>
</evidence>
<keyword evidence="6" id="KW-0547">Nucleotide-binding</keyword>
<comment type="subcellular location">
    <subcellularLocation>
        <location evidence="2">Cytoplasm</location>
    </subcellularLocation>
    <subcellularLocation>
        <location evidence="1">Nucleus</location>
    </subcellularLocation>
</comment>
<dbReference type="InterPro" id="IPR014001">
    <property type="entry name" value="Helicase_ATP-bd"/>
</dbReference>
<dbReference type="GO" id="GO:0005524">
    <property type="term" value="F:ATP binding"/>
    <property type="evidence" value="ECO:0007669"/>
    <property type="project" value="UniProtKB-KW"/>
</dbReference>
<keyword evidence="7" id="KW-0378">Hydrolase</keyword>
<feature type="domain" description="Helicase ATP-binding" evidence="12">
    <location>
        <begin position="196"/>
        <end position="453"/>
    </location>
</feature>
<evidence type="ECO:0000256" key="5">
    <source>
        <dbReference type="ARBA" id="ARBA00022490"/>
    </source>
</evidence>
<dbReference type="SMART" id="SM00487">
    <property type="entry name" value="DEXDc"/>
    <property type="match status" value="1"/>
</dbReference>
<dbReference type="GO" id="GO:0016787">
    <property type="term" value="F:hydrolase activity"/>
    <property type="evidence" value="ECO:0007669"/>
    <property type="project" value="UniProtKB-KW"/>
</dbReference>
<keyword evidence="13" id="KW-0238">DNA-binding</keyword>
<dbReference type="AlphaFoldDB" id="A0A8X6QJZ2"/>
<dbReference type="NCBIfam" id="TIGR00376">
    <property type="entry name" value="IGHMBP2 family helicase"/>
    <property type="match status" value="1"/>
</dbReference>
<gene>
    <name evidence="13" type="primary">IGHMBP2</name>
    <name evidence="13" type="ORF">NPIL_74541</name>
</gene>
<evidence type="ECO:0000256" key="3">
    <source>
        <dbReference type="ARBA" id="ARBA00007913"/>
    </source>
</evidence>
<dbReference type="GO" id="GO:0005737">
    <property type="term" value="C:cytoplasm"/>
    <property type="evidence" value="ECO:0007669"/>
    <property type="project" value="UniProtKB-SubCell"/>
</dbReference>
<dbReference type="EMBL" id="BMAW01126606">
    <property type="protein sequence ID" value="GFU17552.1"/>
    <property type="molecule type" value="Genomic_DNA"/>
</dbReference>
<dbReference type="CDD" id="cd18044">
    <property type="entry name" value="DEXXQc_SMUBP2"/>
    <property type="match status" value="1"/>
</dbReference>